<keyword evidence="6 8" id="KW-1133">Transmembrane helix</keyword>
<keyword evidence="7 8" id="KW-0472">Membrane</keyword>
<feature type="transmembrane region" description="Helical" evidence="8">
    <location>
        <begin position="477"/>
        <end position="499"/>
    </location>
</feature>
<evidence type="ECO:0000259" key="9">
    <source>
        <dbReference type="PROSITE" id="PS51202"/>
    </source>
</evidence>
<dbReference type="RefSeq" id="WP_071165877.1">
    <property type="nucleotide sequence ID" value="NZ_CP017781.1"/>
</dbReference>
<feature type="domain" description="RCK C-terminal" evidence="9">
    <location>
        <begin position="201"/>
        <end position="286"/>
    </location>
</feature>
<proteinExistence type="inferred from homology"/>
<dbReference type="PANTHER" id="PTHR30445:SF3">
    <property type="entry name" value="TRANSPORT PROTEIN YIDE-RELATED"/>
    <property type="match status" value="1"/>
</dbReference>
<feature type="transmembrane region" description="Helical" evidence="8">
    <location>
        <begin position="172"/>
        <end position="192"/>
    </location>
</feature>
<evidence type="ECO:0000256" key="1">
    <source>
        <dbReference type="ARBA" id="ARBA00004651"/>
    </source>
</evidence>
<dbReference type="NCBIfam" id="NF003007">
    <property type="entry name" value="PRK03818.1"/>
    <property type="match status" value="1"/>
</dbReference>
<evidence type="ECO:0000256" key="6">
    <source>
        <dbReference type="ARBA" id="ARBA00022989"/>
    </source>
</evidence>
<sequence length="560" mass="58242">MNALVAFLQGLPAVALASIALGVAGSLGLWLGGLNWRGIGLGIGGVLFAGIFVGHVAGAAGLHFDAEMMEFVREFGLILFVFTIGIQVGPGFFSTLQKSGLQLNIIAASVVLLGVLTAAALHFVAGVPVPALVGVMSGAVTNTPGLGAATQALKDIGADPATVALPGLGYAVAYPFGIVGILISMLVVRAVFRVKIEAEEEAFEQSRRRGAGALPAMNVALRNPNFEGLSLGEVPDLYDAGVVVSRLRKGDQLLHPSRSMRLALGDILHLVGPAEKLHNMMLILGEEVDVALTTTKGTNLTWQRVVVTEKKALGRHLRDFGLEGHGVSVSRVMRAGTELTAQGSLALQFGDILTVVGAQEDIASIKTLFGDRNAALEQAQFSAVFFGIVLGVLVGSIPILLPGLPAPLKLGLAGGPLVVAIALSRLGFFGPFVFFMPPVANHALRELGIILFLAAVGLKAGGNFLETLTRGEGFHWMGYGALITLIPLLTVGIVARAVWKVNYLSLAGVMAGSMTDPPALAFANAMSGSSAQSIGYASVYPLVMCLRILAPQLLVLLLMS</sequence>
<dbReference type="PANTHER" id="PTHR30445">
    <property type="entry name" value="K(+)_H(+) ANTIPORTER SUBUNIT KHTT"/>
    <property type="match status" value="1"/>
</dbReference>
<dbReference type="KEGG" id="rhp:LPB142_06545"/>
<feature type="transmembrane region" description="Helical" evidence="8">
    <location>
        <begin position="381"/>
        <end position="401"/>
    </location>
</feature>
<evidence type="ECO:0000313" key="11">
    <source>
        <dbReference type="Proteomes" id="UP000176562"/>
    </source>
</evidence>
<dbReference type="GO" id="GO:0008324">
    <property type="term" value="F:monoatomic cation transmembrane transporter activity"/>
    <property type="evidence" value="ECO:0007669"/>
    <property type="project" value="InterPro"/>
</dbReference>
<dbReference type="AlphaFoldDB" id="A0A1D9MAX8"/>
<feature type="domain" description="RCK C-terminal" evidence="9">
    <location>
        <begin position="288"/>
        <end position="371"/>
    </location>
</feature>
<dbReference type="PROSITE" id="PS51202">
    <property type="entry name" value="RCK_C"/>
    <property type="match status" value="2"/>
</dbReference>
<dbReference type="Pfam" id="PF06826">
    <property type="entry name" value="Asp-Al_Ex"/>
    <property type="match status" value="2"/>
</dbReference>
<feature type="transmembrane region" description="Helical" evidence="8">
    <location>
        <begin position="75"/>
        <end position="93"/>
    </location>
</feature>
<evidence type="ECO:0000256" key="2">
    <source>
        <dbReference type="ARBA" id="ARBA00009854"/>
    </source>
</evidence>
<evidence type="ECO:0000256" key="3">
    <source>
        <dbReference type="ARBA" id="ARBA00022448"/>
    </source>
</evidence>
<dbReference type="GO" id="GO:0006813">
    <property type="term" value="P:potassium ion transport"/>
    <property type="evidence" value="ECO:0007669"/>
    <property type="project" value="InterPro"/>
</dbReference>
<evidence type="ECO:0000313" key="10">
    <source>
        <dbReference type="EMBL" id="AOZ69022.1"/>
    </source>
</evidence>
<comment type="subcellular location">
    <subcellularLocation>
        <location evidence="1">Cell membrane</location>
        <topology evidence="1">Multi-pass membrane protein</topology>
    </subcellularLocation>
</comment>
<keyword evidence="11" id="KW-1185">Reference proteome</keyword>
<evidence type="ECO:0000256" key="8">
    <source>
        <dbReference type="SAM" id="Phobius"/>
    </source>
</evidence>
<reference evidence="10 11" key="1">
    <citation type="submission" date="2016-10" db="EMBL/GenBank/DDBJ databases">
        <title>Rhodobacter sp. LPB0142, isolated from sea water.</title>
        <authorList>
            <person name="Kim E."/>
            <person name="Yi H."/>
        </authorList>
    </citation>
    <scope>NUCLEOTIDE SEQUENCE [LARGE SCALE GENOMIC DNA]</scope>
    <source>
        <strain evidence="10 11">LPB0142</strain>
    </source>
</reference>
<feature type="transmembrane region" description="Helical" evidence="8">
    <location>
        <begin position="38"/>
        <end position="63"/>
    </location>
</feature>
<evidence type="ECO:0000256" key="7">
    <source>
        <dbReference type="ARBA" id="ARBA00023136"/>
    </source>
</evidence>
<evidence type="ECO:0000256" key="5">
    <source>
        <dbReference type="ARBA" id="ARBA00022692"/>
    </source>
</evidence>
<dbReference type="STRING" id="1850250.LPB142_06545"/>
<dbReference type="InterPro" id="IPR006512">
    <property type="entry name" value="YidE_YbjL"/>
</dbReference>
<accession>A0A1D9MAX8</accession>
<dbReference type="Gene3D" id="3.30.70.1450">
    <property type="entry name" value="Regulator of K+ conductance, C-terminal domain"/>
    <property type="match status" value="1"/>
</dbReference>
<feature type="transmembrane region" description="Helical" evidence="8">
    <location>
        <begin position="506"/>
        <end position="527"/>
    </location>
</feature>
<evidence type="ECO:0000256" key="4">
    <source>
        <dbReference type="ARBA" id="ARBA00022475"/>
    </source>
</evidence>
<dbReference type="NCBIfam" id="TIGR01625">
    <property type="entry name" value="YidE_YbjL_dupl"/>
    <property type="match status" value="2"/>
</dbReference>
<feature type="transmembrane region" description="Helical" evidence="8">
    <location>
        <begin position="447"/>
        <end position="465"/>
    </location>
</feature>
<feature type="transmembrane region" description="Helical" evidence="8">
    <location>
        <begin position="413"/>
        <end position="435"/>
    </location>
</feature>
<dbReference type="SUPFAM" id="SSF116726">
    <property type="entry name" value="TrkA C-terminal domain-like"/>
    <property type="match status" value="2"/>
</dbReference>
<name>A0A1D9MAX8_9RHOB</name>
<keyword evidence="5 8" id="KW-0812">Transmembrane</keyword>
<feature type="transmembrane region" description="Helical" evidence="8">
    <location>
        <begin position="6"/>
        <end position="31"/>
    </location>
</feature>
<dbReference type="Proteomes" id="UP000176562">
    <property type="component" value="Chromosome"/>
</dbReference>
<comment type="similarity">
    <text evidence="2">Belongs to the AAE transporter (TC 2.A.81) family.</text>
</comment>
<keyword evidence="4" id="KW-1003">Cell membrane</keyword>
<dbReference type="EMBL" id="CP017781">
    <property type="protein sequence ID" value="AOZ69022.1"/>
    <property type="molecule type" value="Genomic_DNA"/>
</dbReference>
<dbReference type="InterPro" id="IPR050144">
    <property type="entry name" value="AAE_transporter"/>
</dbReference>
<feature type="transmembrane region" description="Helical" evidence="8">
    <location>
        <begin position="539"/>
        <end position="559"/>
    </location>
</feature>
<dbReference type="GO" id="GO:0005886">
    <property type="term" value="C:plasma membrane"/>
    <property type="evidence" value="ECO:0007669"/>
    <property type="project" value="UniProtKB-SubCell"/>
</dbReference>
<dbReference type="InterPro" id="IPR036721">
    <property type="entry name" value="RCK_C_sf"/>
</dbReference>
<protein>
    <submittedName>
        <fullName evidence="10">Transporter</fullName>
    </submittedName>
</protein>
<organism evidence="10 11">
    <name type="scientific">Rhodobacter xanthinilyticus</name>
    <dbReference type="NCBI Taxonomy" id="1850250"/>
    <lineage>
        <taxon>Bacteria</taxon>
        <taxon>Pseudomonadati</taxon>
        <taxon>Pseudomonadota</taxon>
        <taxon>Alphaproteobacteria</taxon>
        <taxon>Rhodobacterales</taxon>
        <taxon>Rhodobacter group</taxon>
        <taxon>Rhodobacter</taxon>
    </lineage>
</organism>
<gene>
    <name evidence="10" type="ORF">LPB142_06545</name>
</gene>
<dbReference type="InterPro" id="IPR006037">
    <property type="entry name" value="RCK_C"/>
</dbReference>
<keyword evidence="3" id="KW-0813">Transport</keyword>
<feature type="transmembrane region" description="Helical" evidence="8">
    <location>
        <begin position="105"/>
        <end position="125"/>
    </location>
</feature>
<dbReference type="Pfam" id="PF02080">
    <property type="entry name" value="TrkA_C"/>
    <property type="match status" value="1"/>
</dbReference>